<gene>
    <name evidence="11" type="primary">recJ</name>
    <name evidence="11" type="ORF">CEV34_0305</name>
    <name evidence="10" type="ORF">EHE22_17945</name>
</gene>
<sequence length="594" mass="62647">MTTERFFLGIRKSVTGQKWMDRLGPREANTALAIAQHHGISDLVSRVLAGRGVSVEGAPEFIDPSLRNLMPDPAMLTDMDKAANRIADAIMRRETVAIFGDYDVDGACSSALMARFLKHYGITHSIYIPDRIFEGYGPNPDAMRELVAKGASLIVTVDCGTNSAPSITAAKEAGADVVVIDHHQVGGDLPDDAVAIVNPNREDDISQQEHLCAAGVVFLTLVQVTKVLRERGKGPGPDLLSLLDLVALATVCDVVPLKGVNRAFVVKGLLVARSQSNAGLAALGRVSRIGEPLNVFHLGYLIGPRINAGGRIGDAGLGARLLTLDDSTAADPIAAELDRLNQERQAMEAEMLIEAEAEASLELSGGAGASVIVTASDRWHPGIVGLLASRLKEKARRPAFAISFNANGIGSGSGRSISGLDLGKLVRGAMERGLLVKGGGHAMAAGITIERGKLGALRAYLEEESADTVARLRENQSLSIDGAVAASGATVSLYESLQKAGPFGSAHPQPVLALPHHILADVRLVGRDHVRVVLRGADGKRVNAIAFRVAEGDLGRFLFNNIGQSVHIVGNLSLNHWNGSVTPQIQILDAAVPI</sequence>
<comment type="caution">
    <text evidence="11">The sequence shown here is derived from an EMBL/GenBank/DDBJ whole genome shotgun (WGS) entry which is preliminary data.</text>
</comment>
<dbReference type="Proteomes" id="UP000526233">
    <property type="component" value="Unassembled WGS sequence"/>
</dbReference>
<dbReference type="GO" id="GO:0006281">
    <property type="term" value="P:DNA repair"/>
    <property type="evidence" value="ECO:0007669"/>
    <property type="project" value="InterPro"/>
</dbReference>
<reference evidence="10 13" key="2">
    <citation type="submission" date="2018-11" db="EMBL/GenBank/DDBJ databases">
        <title>Genome sequencing and analysis.</title>
        <authorList>
            <person name="Huang Y.-T."/>
        </authorList>
    </citation>
    <scope>NUCLEOTIDE SEQUENCE [LARGE SCALE GENOMIC DNA]</scope>
    <source>
        <strain evidence="10 13">SHIN</strain>
    </source>
</reference>
<name>A0A256GSC7_9HYPH</name>
<evidence type="ECO:0000313" key="13">
    <source>
        <dbReference type="Proteomes" id="UP000526233"/>
    </source>
</evidence>
<dbReference type="InterPro" id="IPR041122">
    <property type="entry name" value="RecJ_OB"/>
</dbReference>
<dbReference type="PANTHER" id="PTHR30255:SF2">
    <property type="entry name" value="SINGLE-STRANDED-DNA-SPECIFIC EXONUCLEASE RECJ"/>
    <property type="match status" value="1"/>
</dbReference>
<dbReference type="GO" id="GO:0006310">
    <property type="term" value="P:DNA recombination"/>
    <property type="evidence" value="ECO:0007669"/>
    <property type="project" value="InterPro"/>
</dbReference>
<dbReference type="Pfam" id="PF02272">
    <property type="entry name" value="DHHA1"/>
    <property type="match status" value="1"/>
</dbReference>
<evidence type="ECO:0000259" key="8">
    <source>
        <dbReference type="Pfam" id="PF02272"/>
    </source>
</evidence>
<evidence type="ECO:0000256" key="1">
    <source>
        <dbReference type="ARBA" id="ARBA00005915"/>
    </source>
</evidence>
<feature type="domain" description="DHHA1" evidence="8">
    <location>
        <begin position="369"/>
        <end position="463"/>
    </location>
</feature>
<dbReference type="InterPro" id="IPR051673">
    <property type="entry name" value="SSDNA_exonuclease_RecJ"/>
</dbReference>
<evidence type="ECO:0000256" key="3">
    <source>
        <dbReference type="ARBA" id="ARBA00022722"/>
    </source>
</evidence>
<evidence type="ECO:0000256" key="4">
    <source>
        <dbReference type="ARBA" id="ARBA00022801"/>
    </source>
</evidence>
<evidence type="ECO:0000259" key="7">
    <source>
        <dbReference type="Pfam" id="PF01368"/>
    </source>
</evidence>
<comment type="similarity">
    <text evidence="1">Belongs to the RecJ family.</text>
</comment>
<dbReference type="InterPro" id="IPR004610">
    <property type="entry name" value="RecJ"/>
</dbReference>
<dbReference type="PANTHER" id="PTHR30255">
    <property type="entry name" value="SINGLE-STRANDED-DNA-SPECIFIC EXONUCLEASE RECJ"/>
    <property type="match status" value="1"/>
</dbReference>
<keyword evidence="4 11" id="KW-0378">Hydrolase</keyword>
<evidence type="ECO:0000256" key="5">
    <source>
        <dbReference type="ARBA" id="ARBA00022839"/>
    </source>
</evidence>
<dbReference type="Pfam" id="PF01368">
    <property type="entry name" value="DHH"/>
    <property type="match status" value="1"/>
</dbReference>
<dbReference type="Proteomes" id="UP000216188">
    <property type="component" value="Unassembled WGS sequence"/>
</dbReference>
<dbReference type="Gene3D" id="3.90.1640.30">
    <property type="match status" value="1"/>
</dbReference>
<dbReference type="EMBL" id="NNRM01000006">
    <property type="protein sequence ID" value="OYR30094.1"/>
    <property type="molecule type" value="Genomic_DNA"/>
</dbReference>
<feature type="domain" description="RecJ OB" evidence="9">
    <location>
        <begin position="480"/>
        <end position="589"/>
    </location>
</feature>
<dbReference type="GO" id="GO:0008409">
    <property type="term" value="F:5'-3' exonuclease activity"/>
    <property type="evidence" value="ECO:0007669"/>
    <property type="project" value="InterPro"/>
</dbReference>
<dbReference type="NCBIfam" id="TIGR00644">
    <property type="entry name" value="recJ"/>
    <property type="match status" value="1"/>
</dbReference>
<dbReference type="EMBL" id="PKQI01000003">
    <property type="protein sequence ID" value="NNV22299.1"/>
    <property type="molecule type" value="Genomic_DNA"/>
</dbReference>
<dbReference type="AlphaFoldDB" id="A0A256GSC7"/>
<keyword evidence="12" id="KW-1185">Reference proteome</keyword>
<evidence type="ECO:0000313" key="10">
    <source>
        <dbReference type="EMBL" id="NNV22299.1"/>
    </source>
</evidence>
<keyword evidence="5 11" id="KW-0269">Exonuclease</keyword>
<dbReference type="InterPro" id="IPR038763">
    <property type="entry name" value="DHH_sf"/>
</dbReference>
<dbReference type="InterPro" id="IPR001667">
    <property type="entry name" value="DDH_dom"/>
</dbReference>
<dbReference type="GO" id="GO:0003676">
    <property type="term" value="F:nucleic acid binding"/>
    <property type="evidence" value="ECO:0007669"/>
    <property type="project" value="InterPro"/>
</dbReference>
<dbReference type="InterPro" id="IPR003156">
    <property type="entry name" value="DHHA1_dom"/>
</dbReference>
<feature type="coiled-coil region" evidence="6">
    <location>
        <begin position="330"/>
        <end position="357"/>
    </location>
</feature>
<dbReference type="STRING" id="419475.A8A54_05945"/>
<dbReference type="Gene3D" id="3.10.310.30">
    <property type="match status" value="1"/>
</dbReference>
<dbReference type="SUPFAM" id="SSF64182">
    <property type="entry name" value="DHH phosphoesterases"/>
    <property type="match status" value="1"/>
</dbReference>
<protein>
    <recommendedName>
        <fullName evidence="2">Single-stranded-DNA-specific exonuclease RecJ</fullName>
    </recommendedName>
</protein>
<evidence type="ECO:0000313" key="12">
    <source>
        <dbReference type="Proteomes" id="UP000216188"/>
    </source>
</evidence>
<reference evidence="11 12" key="1">
    <citation type="submission" date="2017-07" db="EMBL/GenBank/DDBJ databases">
        <title>Phylogenetic study on the rhizospheric bacterium Ochrobactrum sp. A44.</title>
        <authorList>
            <person name="Krzyzanowska D.M."/>
            <person name="Ossowicki A."/>
            <person name="Rajewska M."/>
            <person name="Maciag T."/>
            <person name="Kaczynski Z."/>
            <person name="Czerwicka M."/>
            <person name="Jafra S."/>
        </authorList>
    </citation>
    <scope>NUCLEOTIDE SEQUENCE [LARGE SCALE GENOMIC DNA]</scope>
    <source>
        <strain evidence="11 12">CCUG 30717</strain>
    </source>
</reference>
<keyword evidence="6" id="KW-0175">Coiled coil</keyword>
<dbReference type="RefSeq" id="WP_094543149.1">
    <property type="nucleotide sequence ID" value="NZ_CAXURC020000001.1"/>
</dbReference>
<accession>A0A256GSC7</accession>
<evidence type="ECO:0000256" key="6">
    <source>
        <dbReference type="SAM" id="Coils"/>
    </source>
</evidence>
<evidence type="ECO:0000259" key="9">
    <source>
        <dbReference type="Pfam" id="PF17768"/>
    </source>
</evidence>
<evidence type="ECO:0000313" key="11">
    <source>
        <dbReference type="EMBL" id="OYR30094.1"/>
    </source>
</evidence>
<evidence type="ECO:0000256" key="2">
    <source>
        <dbReference type="ARBA" id="ARBA00019841"/>
    </source>
</evidence>
<keyword evidence="3" id="KW-0540">Nuclease</keyword>
<organism evidence="11 12">
    <name type="scientific">Brucella pseudogrignonensis</name>
    <dbReference type="NCBI Taxonomy" id="419475"/>
    <lineage>
        <taxon>Bacteria</taxon>
        <taxon>Pseudomonadati</taxon>
        <taxon>Pseudomonadota</taxon>
        <taxon>Alphaproteobacteria</taxon>
        <taxon>Hyphomicrobiales</taxon>
        <taxon>Brucellaceae</taxon>
        <taxon>Brucella/Ochrobactrum group</taxon>
        <taxon>Brucella</taxon>
    </lineage>
</organism>
<feature type="domain" description="DDH" evidence="7">
    <location>
        <begin position="96"/>
        <end position="250"/>
    </location>
</feature>
<proteinExistence type="inferred from homology"/>
<dbReference type="Pfam" id="PF17768">
    <property type="entry name" value="RecJ_OB"/>
    <property type="match status" value="1"/>
</dbReference>